<evidence type="ECO:0000313" key="2">
    <source>
        <dbReference type="EMBL" id="CAE2326119.1"/>
    </source>
</evidence>
<dbReference type="InterPro" id="IPR012337">
    <property type="entry name" value="RNaseH-like_sf"/>
</dbReference>
<dbReference type="PANTHER" id="PTHR47765:SF2">
    <property type="entry name" value="EXONUCLEASE MUT-7 HOMOLOG"/>
    <property type="match status" value="1"/>
</dbReference>
<sequence>MWQLVEQLGDAKEEVRQAVYEEVKGARCWRKAVALLKRWELTDVKSDFLLECATLELLMSKGLKSDAWEYVGEKEELVRVMEETYQVKRPQGSTTSEVKSEETLSLPGSVDIVWVDTLNELGKCRRFLEAMGAGEILGIDTEWRYPRPCSLVQLAIQDTVYLLDCVKAEEDLEFGSSLGNLLGWIFSRECQLRRVGFAFTGDVENLQAAFPTLREMEVCVEDCQELASRSLGEQEEAEAAGWTPLTLSLSSLCRRIWGKRLDKSEQCSNWDRRPLRSSQTIYAALDAHVLLGIHRHFQHLILEKKRADERE</sequence>
<accession>A0A7S4P7R1</accession>
<protein>
    <recommendedName>
        <fullName evidence="1">3'-5' exonuclease domain-containing protein</fullName>
    </recommendedName>
</protein>
<dbReference type="SUPFAM" id="SSF53098">
    <property type="entry name" value="Ribonuclease H-like"/>
    <property type="match status" value="1"/>
</dbReference>
<evidence type="ECO:0000259" key="1">
    <source>
        <dbReference type="Pfam" id="PF01612"/>
    </source>
</evidence>
<dbReference type="GO" id="GO:0003676">
    <property type="term" value="F:nucleic acid binding"/>
    <property type="evidence" value="ECO:0007669"/>
    <property type="project" value="InterPro"/>
</dbReference>
<reference evidence="2" key="1">
    <citation type="submission" date="2021-01" db="EMBL/GenBank/DDBJ databases">
        <authorList>
            <person name="Corre E."/>
            <person name="Pelletier E."/>
            <person name="Niang G."/>
            <person name="Scheremetjew M."/>
            <person name="Finn R."/>
            <person name="Kale V."/>
            <person name="Holt S."/>
            <person name="Cochrane G."/>
            <person name="Meng A."/>
            <person name="Brown T."/>
            <person name="Cohen L."/>
        </authorList>
    </citation>
    <scope>NUCLEOTIDE SEQUENCE</scope>
    <source>
        <strain evidence="2">CCMP 2712</strain>
    </source>
</reference>
<gene>
    <name evidence="2" type="ORF">GTHE00462_LOCUS30301</name>
</gene>
<dbReference type="GO" id="GO:0006139">
    <property type="term" value="P:nucleobase-containing compound metabolic process"/>
    <property type="evidence" value="ECO:0007669"/>
    <property type="project" value="InterPro"/>
</dbReference>
<dbReference type="EMBL" id="HBKN01038699">
    <property type="protein sequence ID" value="CAE2326119.1"/>
    <property type="molecule type" value="Transcribed_RNA"/>
</dbReference>
<dbReference type="InterPro" id="IPR002562">
    <property type="entry name" value="3'-5'_exonuclease_dom"/>
</dbReference>
<feature type="domain" description="3'-5' exonuclease" evidence="1">
    <location>
        <begin position="113"/>
        <end position="299"/>
    </location>
</feature>
<dbReference type="GO" id="GO:0008408">
    <property type="term" value="F:3'-5' exonuclease activity"/>
    <property type="evidence" value="ECO:0007669"/>
    <property type="project" value="InterPro"/>
</dbReference>
<dbReference type="PANTHER" id="PTHR47765">
    <property type="entry name" value="3'-5' EXONUCLEASE DOMAIN-CONTAINING PROTEIN"/>
    <property type="match status" value="1"/>
</dbReference>
<name>A0A7S4P7R1_GUITH</name>
<dbReference type="Pfam" id="PF01612">
    <property type="entry name" value="DNA_pol_A_exo1"/>
    <property type="match status" value="1"/>
</dbReference>
<dbReference type="Gene3D" id="3.30.420.10">
    <property type="entry name" value="Ribonuclease H-like superfamily/Ribonuclease H"/>
    <property type="match status" value="1"/>
</dbReference>
<dbReference type="InterPro" id="IPR052408">
    <property type="entry name" value="Exonuclease_MUT-7-like"/>
</dbReference>
<organism evidence="2">
    <name type="scientific">Guillardia theta</name>
    <name type="common">Cryptophyte</name>
    <name type="synonym">Cryptomonas phi</name>
    <dbReference type="NCBI Taxonomy" id="55529"/>
    <lineage>
        <taxon>Eukaryota</taxon>
        <taxon>Cryptophyceae</taxon>
        <taxon>Pyrenomonadales</taxon>
        <taxon>Geminigeraceae</taxon>
        <taxon>Guillardia</taxon>
    </lineage>
</organism>
<dbReference type="InterPro" id="IPR036397">
    <property type="entry name" value="RNaseH_sf"/>
</dbReference>
<proteinExistence type="predicted"/>
<dbReference type="AlphaFoldDB" id="A0A7S4P7R1"/>